<sequence>MSWINKMFGLFLGDDEHNEKKTKNMSEEPQYGSSFEENEEMPQISDAKVVYEYPKGKFRFPVIPDQKVQQRENSRERQQRNRQSYSNPSVRQRPSDFSRKETEKPAKRPFKPSVIPSPVYGFHEQKRVKPNDLQKNKTSNKQKEQRVTLFTEEIEKEQRFFEERQPFPLPEAEAVKTPAKMTQNSDQIPVHEAVQTLEPESLAVGESASEAPLAETHEEQNGPEEKEAPAEQSQAYEAVQESAEPESLAVGESASEAPLAETHEEQKGPEEKEAPAEQSQAHEAVQESAEPESLAVGESASEAPLAETHEEQKGPEEKEAPAEQSQAYEAVQESAEPESLAVGESASEAPLAETHEEQNGPEEKEAPAEQSQAHETVQEPADSGKEQSFFEEKETAAFESLPHKSTQEEPLIASISTPDEPKMPYEQEAVLENEAISEADVQHEDDSDKDAAAGEAPERAETNADEPELFAKERAEDAGQEADENQKQRFFSDSKTGREKNGSSAESKPQRGSSAVPFNVMMLASDKQKGTPSNASGGYEFPNLALLDVPPAQKQGDQAWVNEQRELLDVTLENFNVKAHVVHVTQGPSVTRFEVHPEPGVKVNKITNLSDDIKLSLSAKDIRIEAPIPGKNTIGIEVPNLHSKMVYLREMIRSPEFRTNPSPLTAALGLDISGKPVVADLKKMPHGLIAGATGSGKSVCLNTILVSLLFKAAPSEVKLLLIDPKMVELAPYNEIPHLVSPVITDAKAATAALKWVVEEMERRYELFAHSGVRGIERFNEKVYEEKMGEKLPYLVVVIDELADLMMVAPNEVEESICRIAQKARACGIHLLIATQRPSVDVITGLIKANIPTRIAFSVSSGVDSRTIIDMAGAEKLLGKGDMLFLENGSGKPVRLQGNFVSDQEIDRVVSHVRKQQKPSYLFEQEELIRQNPAGFDHDELFLEACEFAVEQNSASTSSLQRRFRIGYNRAARLIDMMEREGMISEAKGSKPREVLITRADLEQLIESSSLFS</sequence>
<dbReference type="InterPro" id="IPR003593">
    <property type="entry name" value="AAA+_ATPase"/>
</dbReference>
<comment type="similarity">
    <text evidence="1">Belongs to the FtsK/SpoIIIE/SftA family.</text>
</comment>
<feature type="compositionally biased region" description="Basic and acidic residues" evidence="7">
    <location>
        <begin position="261"/>
        <end position="275"/>
    </location>
</feature>
<dbReference type="InterPro" id="IPR018541">
    <property type="entry name" value="Ftsk_gamma"/>
</dbReference>
<evidence type="ECO:0000256" key="7">
    <source>
        <dbReference type="SAM" id="MobiDB-lite"/>
    </source>
</evidence>
<evidence type="ECO:0000313" key="9">
    <source>
        <dbReference type="EMBL" id="ASB87888.1"/>
    </source>
</evidence>
<evidence type="ECO:0000256" key="4">
    <source>
        <dbReference type="ARBA" id="ARBA00022840"/>
    </source>
</evidence>
<dbReference type="CDD" id="cd01127">
    <property type="entry name" value="TrwB_TraG_TraD_VirD4"/>
    <property type="match status" value="1"/>
</dbReference>
<feature type="compositionally biased region" description="Polar residues" evidence="7">
    <location>
        <begin position="502"/>
        <end position="513"/>
    </location>
</feature>
<feature type="compositionally biased region" description="Basic and acidic residues" evidence="7">
    <location>
        <begin position="14"/>
        <end position="26"/>
    </location>
</feature>
<feature type="compositionally biased region" description="Acidic residues" evidence="7">
    <location>
        <begin position="429"/>
        <end position="439"/>
    </location>
</feature>
<organism evidence="9 10">
    <name type="scientific">Bacillus sonorensis</name>
    <dbReference type="NCBI Taxonomy" id="119858"/>
    <lineage>
        <taxon>Bacteria</taxon>
        <taxon>Bacillati</taxon>
        <taxon>Bacillota</taxon>
        <taxon>Bacilli</taxon>
        <taxon>Bacillales</taxon>
        <taxon>Bacillaceae</taxon>
        <taxon>Bacillus</taxon>
    </lineage>
</organism>
<gene>
    <name evidence="9" type="ORF">S101395_01378</name>
</gene>
<name>A0ABM6LF49_9BACI</name>
<feature type="binding site" evidence="6">
    <location>
        <begin position="691"/>
        <end position="698"/>
    </location>
    <ligand>
        <name>ATP</name>
        <dbReference type="ChEBI" id="CHEBI:30616"/>
    </ligand>
</feature>
<dbReference type="InterPro" id="IPR036388">
    <property type="entry name" value="WH-like_DNA-bd_sf"/>
</dbReference>
<feature type="compositionally biased region" description="Basic and acidic residues" evidence="7">
    <location>
        <begin position="440"/>
        <end position="462"/>
    </location>
</feature>
<evidence type="ECO:0000313" key="10">
    <source>
        <dbReference type="Proteomes" id="UP000196877"/>
    </source>
</evidence>
<feature type="compositionally biased region" description="Basic and acidic residues" evidence="7">
    <location>
        <begin position="484"/>
        <end position="501"/>
    </location>
</feature>
<keyword evidence="3" id="KW-0159">Chromosome partition</keyword>
<dbReference type="SUPFAM" id="SSF52540">
    <property type="entry name" value="P-loop containing nucleoside triphosphate hydrolases"/>
    <property type="match status" value="1"/>
</dbReference>
<evidence type="ECO:0000256" key="5">
    <source>
        <dbReference type="ARBA" id="ARBA00023125"/>
    </source>
</evidence>
<dbReference type="InterPro" id="IPR050206">
    <property type="entry name" value="FtsK/SpoIIIE/SftA"/>
</dbReference>
<proteinExistence type="inferred from homology"/>
<evidence type="ECO:0000259" key="8">
    <source>
        <dbReference type="PROSITE" id="PS50901"/>
    </source>
</evidence>
<keyword evidence="10" id="KW-1185">Reference proteome</keyword>
<dbReference type="SMART" id="SM00382">
    <property type="entry name" value="AAA"/>
    <property type="match status" value="1"/>
</dbReference>
<accession>A0ABM6LF49</accession>
<feature type="region of interest" description="Disordered" evidence="7">
    <location>
        <begin position="13"/>
        <end position="44"/>
    </location>
</feature>
<evidence type="ECO:0000256" key="6">
    <source>
        <dbReference type="PROSITE-ProRule" id="PRU00289"/>
    </source>
</evidence>
<feature type="compositionally biased region" description="Basic and acidic residues" evidence="7">
    <location>
        <begin position="307"/>
        <end position="321"/>
    </location>
</feature>
<reference evidence="9 10" key="1">
    <citation type="submission" date="2017-06" db="EMBL/GenBank/DDBJ databases">
        <title>Genome sequence of Bacillus sonorensis strain SRCM101395.</title>
        <authorList>
            <person name="Cho S.H."/>
        </authorList>
    </citation>
    <scope>NUCLEOTIDE SEQUENCE [LARGE SCALE GENOMIC DNA]</scope>
    <source>
        <strain evidence="9 10">SRCM101395</strain>
    </source>
</reference>
<feature type="compositionally biased region" description="Basic and acidic residues" evidence="7">
    <location>
        <begin position="215"/>
        <end position="229"/>
    </location>
</feature>
<dbReference type="EMBL" id="CP021920">
    <property type="protein sequence ID" value="ASB87888.1"/>
    <property type="molecule type" value="Genomic_DNA"/>
</dbReference>
<dbReference type="PANTHER" id="PTHR22683:SF42">
    <property type="entry name" value="DNA TRANSLOCASE SFTA"/>
    <property type="match status" value="1"/>
</dbReference>
<dbReference type="SUPFAM" id="SSF46785">
    <property type="entry name" value="Winged helix' DNA-binding domain"/>
    <property type="match status" value="1"/>
</dbReference>
<feature type="compositionally biased region" description="Basic and acidic residues" evidence="7">
    <location>
        <begin position="156"/>
        <end position="165"/>
    </location>
</feature>
<feature type="compositionally biased region" description="Basic and acidic residues" evidence="7">
    <location>
        <begin position="123"/>
        <end position="146"/>
    </location>
</feature>
<feature type="domain" description="FtsK" evidence="8">
    <location>
        <begin position="674"/>
        <end position="865"/>
    </location>
</feature>
<dbReference type="InterPro" id="IPR002543">
    <property type="entry name" value="FtsK_dom"/>
</dbReference>
<feature type="region of interest" description="Disordered" evidence="7">
    <location>
        <begin position="61"/>
        <end position="515"/>
    </location>
</feature>
<dbReference type="Gene3D" id="1.10.10.10">
    <property type="entry name" value="Winged helix-like DNA-binding domain superfamily/Winged helix DNA-binding domain"/>
    <property type="match status" value="1"/>
</dbReference>
<feature type="compositionally biased region" description="Basic and acidic residues" evidence="7">
    <location>
        <begin position="382"/>
        <end position="407"/>
    </location>
</feature>
<dbReference type="SMART" id="SM00843">
    <property type="entry name" value="Ftsk_gamma"/>
    <property type="match status" value="1"/>
</dbReference>
<dbReference type="InterPro" id="IPR041027">
    <property type="entry name" value="FtsK_alpha"/>
</dbReference>
<dbReference type="InterPro" id="IPR027417">
    <property type="entry name" value="P-loop_NTPase"/>
</dbReference>
<dbReference type="Pfam" id="PF09397">
    <property type="entry name" value="FtsK_gamma"/>
    <property type="match status" value="1"/>
</dbReference>
<feature type="compositionally biased region" description="Basic and acidic residues" evidence="7">
    <location>
        <begin position="353"/>
        <end position="367"/>
    </location>
</feature>
<evidence type="ECO:0000256" key="1">
    <source>
        <dbReference type="ARBA" id="ARBA00006474"/>
    </source>
</evidence>
<evidence type="ECO:0000256" key="2">
    <source>
        <dbReference type="ARBA" id="ARBA00022741"/>
    </source>
</evidence>
<dbReference type="Gene3D" id="3.30.980.40">
    <property type="match status" value="1"/>
</dbReference>
<dbReference type="PANTHER" id="PTHR22683">
    <property type="entry name" value="SPORULATION PROTEIN RELATED"/>
    <property type="match status" value="1"/>
</dbReference>
<dbReference type="Pfam" id="PF17854">
    <property type="entry name" value="FtsK_alpha"/>
    <property type="match status" value="1"/>
</dbReference>
<dbReference type="Pfam" id="PF01580">
    <property type="entry name" value="FtsK_SpoIIIE"/>
    <property type="match status" value="1"/>
</dbReference>
<dbReference type="Proteomes" id="UP000196877">
    <property type="component" value="Chromosome"/>
</dbReference>
<feature type="compositionally biased region" description="Basic and acidic residues" evidence="7">
    <location>
        <begin position="68"/>
        <end position="79"/>
    </location>
</feature>
<dbReference type="InterPro" id="IPR036390">
    <property type="entry name" value="WH_DNA-bd_sf"/>
</dbReference>
<keyword evidence="2 6" id="KW-0547">Nucleotide-binding</keyword>
<protein>
    <submittedName>
        <fullName evidence="9">DNA translocase SftA</fullName>
    </submittedName>
</protein>
<keyword evidence="4 6" id="KW-0067">ATP-binding</keyword>
<dbReference type="Gene3D" id="3.40.50.300">
    <property type="entry name" value="P-loop containing nucleotide triphosphate hydrolases"/>
    <property type="match status" value="1"/>
</dbReference>
<dbReference type="PROSITE" id="PS50901">
    <property type="entry name" value="FTSK"/>
    <property type="match status" value="1"/>
</dbReference>
<dbReference type="RefSeq" id="WP_088272774.1">
    <property type="nucleotide sequence ID" value="NZ_BORD01000003.1"/>
</dbReference>
<evidence type="ECO:0000256" key="3">
    <source>
        <dbReference type="ARBA" id="ARBA00022829"/>
    </source>
</evidence>
<keyword evidence="5" id="KW-0238">DNA-binding</keyword>
<feature type="compositionally biased region" description="Basic and acidic residues" evidence="7">
    <location>
        <begin position="93"/>
        <end position="106"/>
    </location>
</feature>